<feature type="domain" description="Spore protein YkvP N-terminal" evidence="1">
    <location>
        <begin position="281"/>
        <end position="358"/>
    </location>
</feature>
<dbReference type="STRING" id="1121455.SAMN02745728_00958"/>
<name>A0A1M7SH78_9BACT</name>
<sequence length="591" mass="69064">MQKKYTVTPIYQNDQLSDLHIKKEERTIEMLGNAGIVRELNIVPKIVCSKENLEQNNTPPFNPYKHIPVFLGSGFGITINEFISQWNELCKSLPDLPKPHLAIIDKEEEIKKYTEIKNNPLLKESNIFWIETEDKDQALNEITKWQAKNNNLSLYPIALPFYQRLDRDYYAYLNQACQISLKANIWEKVKYPKFKDKPKLLLLTSRYFLIGEIVSACERLNIDFRLVQIPEEVLQEEFIKDILSVVNQFKPDFIFTINHLGVDREGVLLDLLKKLSLPLCSWFVDNPHLVLDAFEKVISPETIILTWDSDNVDSLKKYGFNEVHYLPLGTDVFRFSLQENLKDTKNLRSKVAFLGNSMVSKVTKVKDRLEGLPETIENYEAIAADFAKHSERSVTKFIQEHYPKIYKSLTDDKIKDKKINLLNYEVFLTYEATKQYRFSCVKEILPFNPLIAGDKGWFELIPKDAPSWRYHSEMTYYTDLPLFYPLIDINFNCTSAQMKGAVNQRVFDVPATGAFLITDWREQVDKLFEPKKEIICYNEQGEIKELIKYYLNKPNERKKIALAARKRILAEHTYEHRVQQIIEKIKSIVGS</sequence>
<dbReference type="RefSeq" id="WP_072696629.1">
    <property type="nucleotide sequence ID" value="NZ_FRDI01000003.1"/>
</dbReference>
<proteinExistence type="predicted"/>
<evidence type="ECO:0000313" key="3">
    <source>
        <dbReference type="EMBL" id="SHN57839.1"/>
    </source>
</evidence>
<evidence type="ECO:0000259" key="1">
    <source>
        <dbReference type="Pfam" id="PF12996"/>
    </source>
</evidence>
<dbReference type="AlphaFoldDB" id="A0A1M7SH78"/>
<dbReference type="Pfam" id="PF13524">
    <property type="entry name" value="Glyco_trans_1_2"/>
    <property type="match status" value="1"/>
</dbReference>
<dbReference type="OrthoDB" id="9179708at2"/>
<organism evidence="3 4">
    <name type="scientific">Desulfovibrio litoralis DSM 11393</name>
    <dbReference type="NCBI Taxonomy" id="1121455"/>
    <lineage>
        <taxon>Bacteria</taxon>
        <taxon>Pseudomonadati</taxon>
        <taxon>Thermodesulfobacteriota</taxon>
        <taxon>Desulfovibrionia</taxon>
        <taxon>Desulfovibrionales</taxon>
        <taxon>Desulfovibrionaceae</taxon>
        <taxon>Desulfovibrio</taxon>
    </lineage>
</organism>
<keyword evidence="4" id="KW-1185">Reference proteome</keyword>
<protein>
    <submittedName>
        <fullName evidence="3">Spore maturation protein CgeB</fullName>
    </submittedName>
</protein>
<accession>A0A1M7SH78</accession>
<dbReference type="Proteomes" id="UP000186469">
    <property type="component" value="Unassembled WGS sequence"/>
</dbReference>
<evidence type="ECO:0000259" key="2">
    <source>
        <dbReference type="Pfam" id="PF13524"/>
    </source>
</evidence>
<evidence type="ECO:0000313" key="4">
    <source>
        <dbReference type="Proteomes" id="UP000186469"/>
    </source>
</evidence>
<reference evidence="3 4" key="1">
    <citation type="submission" date="2016-12" db="EMBL/GenBank/DDBJ databases">
        <authorList>
            <person name="Song W.-J."/>
            <person name="Kurnit D.M."/>
        </authorList>
    </citation>
    <scope>NUCLEOTIDE SEQUENCE [LARGE SCALE GENOMIC DNA]</scope>
    <source>
        <strain evidence="3 4">DSM 11393</strain>
    </source>
</reference>
<dbReference type="InterPro" id="IPR055259">
    <property type="entry name" value="YkvP/CgeB_Glyco_trans-like"/>
</dbReference>
<dbReference type="InterPro" id="IPR024542">
    <property type="entry name" value="YkvP_N"/>
</dbReference>
<gene>
    <name evidence="3" type="ORF">SAMN02745728_00958</name>
</gene>
<dbReference type="Pfam" id="PF12996">
    <property type="entry name" value="DUF3880"/>
    <property type="match status" value="1"/>
</dbReference>
<dbReference type="EMBL" id="FRDI01000003">
    <property type="protein sequence ID" value="SHN57839.1"/>
    <property type="molecule type" value="Genomic_DNA"/>
</dbReference>
<feature type="domain" description="Spore protein YkvP/CgeB glycosyl transferase-like" evidence="2">
    <location>
        <begin position="451"/>
        <end position="582"/>
    </location>
</feature>